<dbReference type="GO" id="GO:0032790">
    <property type="term" value="P:ribosome disassembly"/>
    <property type="evidence" value="ECO:0007669"/>
    <property type="project" value="TreeGrafter"/>
</dbReference>
<evidence type="ECO:0000256" key="1">
    <source>
        <dbReference type="ARBA" id="ARBA00005439"/>
    </source>
</evidence>
<evidence type="ECO:0000313" key="8">
    <source>
        <dbReference type="Proteomes" id="UP000176787"/>
    </source>
</evidence>
<dbReference type="STRING" id="1801726.A3H02_00615"/>
<keyword evidence="3" id="KW-0648">Protein biosynthesis</keyword>
<dbReference type="GO" id="GO:0003743">
    <property type="term" value="F:translation initiation factor activity"/>
    <property type="evidence" value="ECO:0007669"/>
    <property type="project" value="UniProtKB-UniRule"/>
</dbReference>
<dbReference type="PANTHER" id="PTHR10938:SF0">
    <property type="entry name" value="TRANSLATION INITIATION FACTOR IF-3, MITOCHONDRIAL"/>
    <property type="match status" value="1"/>
</dbReference>
<organism evidence="7 8">
    <name type="scientific">Candidatus Niyogibacteria bacterium RIFCSPLOWO2_12_FULL_41_13</name>
    <dbReference type="NCBI Taxonomy" id="1801726"/>
    <lineage>
        <taxon>Bacteria</taxon>
        <taxon>Candidatus Niyogiibacteriota</taxon>
    </lineage>
</organism>
<dbReference type="InterPro" id="IPR036787">
    <property type="entry name" value="T_IF-3_N_sf"/>
</dbReference>
<dbReference type="InterPro" id="IPR036788">
    <property type="entry name" value="T_IF-3_C_sf"/>
</dbReference>
<dbReference type="SUPFAM" id="SSF55200">
    <property type="entry name" value="Translation initiation factor IF3, C-terminal domain"/>
    <property type="match status" value="1"/>
</dbReference>
<dbReference type="PANTHER" id="PTHR10938">
    <property type="entry name" value="TRANSLATION INITIATION FACTOR IF-3"/>
    <property type="match status" value="1"/>
</dbReference>
<proteinExistence type="inferred from homology"/>
<dbReference type="AlphaFoldDB" id="A0A1G2F2T6"/>
<sequence>MIKPRINQQIRAREVRILDPEGNNLGVLPIEEALRRAKEMNLDLVEVSAKATPPVVKIIDYGKYLYLIEKKEKKIKKPEGGGLKEIKISLGISEHDLELKAKKTSDFLASGEKIKIEMSLPGRTKYLKKDFIEERLKRILNFITAPYRRVEEPKRTPRGIYLIIEP</sequence>
<dbReference type="NCBIfam" id="TIGR00168">
    <property type="entry name" value="infC"/>
    <property type="match status" value="1"/>
</dbReference>
<comment type="caution">
    <text evidence="7">The sequence shown here is derived from an EMBL/GenBank/DDBJ whole genome shotgun (WGS) entry which is preliminary data.</text>
</comment>
<dbReference type="Gene3D" id="3.30.110.10">
    <property type="entry name" value="Translation initiation factor 3 (IF-3), C-terminal domain"/>
    <property type="match status" value="1"/>
</dbReference>
<feature type="domain" description="Translation initiation factor 3 N-terminal" evidence="6">
    <location>
        <begin position="6"/>
        <end position="74"/>
    </location>
</feature>
<evidence type="ECO:0000256" key="4">
    <source>
        <dbReference type="NCBIfam" id="TIGR00168"/>
    </source>
</evidence>
<reference evidence="7 8" key="1">
    <citation type="journal article" date="2016" name="Nat. Commun.">
        <title>Thousands of microbial genomes shed light on interconnected biogeochemical processes in an aquifer system.</title>
        <authorList>
            <person name="Anantharaman K."/>
            <person name="Brown C.T."/>
            <person name="Hug L.A."/>
            <person name="Sharon I."/>
            <person name="Castelle C.J."/>
            <person name="Probst A.J."/>
            <person name="Thomas B.C."/>
            <person name="Singh A."/>
            <person name="Wilkins M.J."/>
            <person name="Karaoz U."/>
            <person name="Brodie E.L."/>
            <person name="Williams K.H."/>
            <person name="Hubbard S.S."/>
            <person name="Banfield J.F."/>
        </authorList>
    </citation>
    <scope>NUCLEOTIDE SEQUENCE [LARGE SCALE GENOMIC DNA]</scope>
</reference>
<evidence type="ECO:0000256" key="3">
    <source>
        <dbReference type="ARBA" id="ARBA00022917"/>
    </source>
</evidence>
<dbReference type="Pfam" id="PF05198">
    <property type="entry name" value="IF3_N"/>
    <property type="match status" value="1"/>
</dbReference>
<dbReference type="SUPFAM" id="SSF54364">
    <property type="entry name" value="Translation initiation factor IF3, N-terminal domain"/>
    <property type="match status" value="1"/>
</dbReference>
<evidence type="ECO:0000256" key="2">
    <source>
        <dbReference type="ARBA" id="ARBA00022540"/>
    </source>
</evidence>
<evidence type="ECO:0000313" key="7">
    <source>
        <dbReference type="EMBL" id="OGZ32404.1"/>
    </source>
</evidence>
<dbReference type="InterPro" id="IPR019814">
    <property type="entry name" value="Translation_initiation_fac_3_N"/>
</dbReference>
<dbReference type="GO" id="GO:0005737">
    <property type="term" value="C:cytoplasm"/>
    <property type="evidence" value="ECO:0007669"/>
    <property type="project" value="UniProtKB-ARBA"/>
</dbReference>
<gene>
    <name evidence="7" type="ORF">A3H02_00615</name>
</gene>
<feature type="domain" description="Translation initiation factor 3 C-terminal" evidence="5">
    <location>
        <begin position="83"/>
        <end position="166"/>
    </location>
</feature>
<dbReference type="Pfam" id="PF00707">
    <property type="entry name" value="IF3_C"/>
    <property type="match status" value="1"/>
</dbReference>
<accession>A0A1G2F2T6</accession>
<dbReference type="GO" id="GO:0043022">
    <property type="term" value="F:ribosome binding"/>
    <property type="evidence" value="ECO:0007669"/>
    <property type="project" value="TreeGrafter"/>
</dbReference>
<comment type="similarity">
    <text evidence="1">Belongs to the IF-3 family.</text>
</comment>
<dbReference type="FunFam" id="3.10.20.80:FF:000001">
    <property type="entry name" value="Translation initiation factor IF-3"/>
    <property type="match status" value="1"/>
</dbReference>
<dbReference type="InterPro" id="IPR001288">
    <property type="entry name" value="Translation_initiation_fac_3"/>
</dbReference>
<name>A0A1G2F2T6_9BACT</name>
<dbReference type="Gene3D" id="3.10.20.80">
    <property type="entry name" value="Translation initiation factor 3 (IF-3), N-terminal domain"/>
    <property type="match status" value="1"/>
</dbReference>
<keyword evidence="2 7" id="KW-0396">Initiation factor</keyword>
<evidence type="ECO:0000259" key="6">
    <source>
        <dbReference type="Pfam" id="PF05198"/>
    </source>
</evidence>
<protein>
    <recommendedName>
        <fullName evidence="4">Translation initiation factor IF-3</fullName>
    </recommendedName>
</protein>
<dbReference type="InterPro" id="IPR019815">
    <property type="entry name" value="Translation_initiation_fac_3_C"/>
</dbReference>
<dbReference type="EMBL" id="MHMS01000008">
    <property type="protein sequence ID" value="OGZ32404.1"/>
    <property type="molecule type" value="Genomic_DNA"/>
</dbReference>
<dbReference type="Proteomes" id="UP000176787">
    <property type="component" value="Unassembled WGS sequence"/>
</dbReference>
<evidence type="ECO:0000259" key="5">
    <source>
        <dbReference type="Pfam" id="PF00707"/>
    </source>
</evidence>